<feature type="region of interest" description="Disordered" evidence="1">
    <location>
        <begin position="47"/>
        <end position="68"/>
    </location>
</feature>
<sequence>MQQVEGRGQASSWDRISISRISIISSMTCRGASTVARISIAVPLPGVHRRHTGRPAVQRGPSADNRVG</sequence>
<organism evidence="2 3">
    <name type="scientific">Vitrella brassicaformis (strain CCMP3155)</name>
    <dbReference type="NCBI Taxonomy" id="1169540"/>
    <lineage>
        <taxon>Eukaryota</taxon>
        <taxon>Sar</taxon>
        <taxon>Alveolata</taxon>
        <taxon>Colpodellida</taxon>
        <taxon>Vitrellaceae</taxon>
        <taxon>Vitrella</taxon>
    </lineage>
</organism>
<dbReference type="EMBL" id="CDMY01000947">
    <property type="protein sequence ID" value="CEM37607.1"/>
    <property type="molecule type" value="Genomic_DNA"/>
</dbReference>
<dbReference type="AlphaFoldDB" id="A0A0G4H2D1"/>
<evidence type="ECO:0000313" key="2">
    <source>
        <dbReference type="EMBL" id="CEM37607.1"/>
    </source>
</evidence>
<dbReference type="VEuPathDB" id="CryptoDB:Vbra_19318"/>
<dbReference type="Proteomes" id="UP000041254">
    <property type="component" value="Unassembled WGS sequence"/>
</dbReference>
<evidence type="ECO:0000313" key="3">
    <source>
        <dbReference type="Proteomes" id="UP000041254"/>
    </source>
</evidence>
<name>A0A0G4H2D1_VITBC</name>
<reference evidence="2 3" key="1">
    <citation type="submission" date="2014-11" db="EMBL/GenBank/DDBJ databases">
        <authorList>
            <person name="Zhu J."/>
            <person name="Qi W."/>
            <person name="Song R."/>
        </authorList>
    </citation>
    <scope>NUCLEOTIDE SEQUENCE [LARGE SCALE GENOMIC DNA]</scope>
</reference>
<gene>
    <name evidence="2" type="ORF">Vbra_19318</name>
</gene>
<keyword evidence="3" id="KW-1185">Reference proteome</keyword>
<accession>A0A0G4H2D1</accession>
<proteinExistence type="predicted"/>
<dbReference type="InParanoid" id="A0A0G4H2D1"/>
<protein>
    <submittedName>
        <fullName evidence="2">Uncharacterized protein</fullName>
    </submittedName>
</protein>
<evidence type="ECO:0000256" key="1">
    <source>
        <dbReference type="SAM" id="MobiDB-lite"/>
    </source>
</evidence>